<sequence length="468" mass="52892">MLTPIRVRGRRKERPATTKQDGSPPSKRARNSKGGRPLMSPFERYTSSQHKTIKRARLLIAKPPPKRKALSRLESLPVELIEKIFLYSLNVNLPRASPSLAATVSSERIYRALILRAFWNDVPGSTVSGPEAAIARILRPLDYVPLTFDERASLQSTIIRCKWCTVPRLLDRFPDLVELTIQRYWFNAGIVMPADQEGDLMRFLAREEEEAGEDQIRSFEGTDKENNHYTLSVSSFVSITVTCHDTDAVTMHRVIGVTEFPERLLKGEDGFTSDAIVYLETLRIASGFNSTELMETHIALPRDALQKGIHSALVEHNPDALTLLLKIDEYYFRCKNTSATANSSVPYTIPAEHFRTAVRVARDDRSLFQLLVRASAESVPADDSEITQWAMDLDDSFGRWLLDLMLQLPQRVEAANANPAEGAVFYLGRANMQVELARRYLNDVSGVEELGSWMEESSHDIESRWKVV</sequence>
<dbReference type="AlphaFoldDB" id="A0A5N5X3X0"/>
<proteinExistence type="predicted"/>
<organism evidence="2 3">
    <name type="scientific">Aspergillus leporis</name>
    <dbReference type="NCBI Taxonomy" id="41062"/>
    <lineage>
        <taxon>Eukaryota</taxon>
        <taxon>Fungi</taxon>
        <taxon>Dikarya</taxon>
        <taxon>Ascomycota</taxon>
        <taxon>Pezizomycotina</taxon>
        <taxon>Eurotiomycetes</taxon>
        <taxon>Eurotiomycetidae</taxon>
        <taxon>Eurotiales</taxon>
        <taxon>Aspergillaceae</taxon>
        <taxon>Aspergillus</taxon>
        <taxon>Aspergillus subgen. Circumdati</taxon>
    </lineage>
</organism>
<dbReference type="Proteomes" id="UP000326565">
    <property type="component" value="Unassembled WGS sequence"/>
</dbReference>
<feature type="region of interest" description="Disordered" evidence="1">
    <location>
        <begin position="1"/>
        <end position="46"/>
    </location>
</feature>
<dbReference type="EMBL" id="ML732194">
    <property type="protein sequence ID" value="KAB8075418.1"/>
    <property type="molecule type" value="Genomic_DNA"/>
</dbReference>
<reference evidence="2 3" key="1">
    <citation type="submission" date="2019-04" db="EMBL/GenBank/DDBJ databases">
        <title>Friends and foes A comparative genomics study of 23 Aspergillus species from section Flavi.</title>
        <authorList>
            <consortium name="DOE Joint Genome Institute"/>
            <person name="Kjaerbolling I."/>
            <person name="Vesth T."/>
            <person name="Frisvad J.C."/>
            <person name="Nybo J.L."/>
            <person name="Theobald S."/>
            <person name="Kildgaard S."/>
            <person name="Isbrandt T."/>
            <person name="Kuo A."/>
            <person name="Sato A."/>
            <person name="Lyhne E.K."/>
            <person name="Kogle M.E."/>
            <person name="Wiebenga A."/>
            <person name="Kun R.S."/>
            <person name="Lubbers R.J."/>
            <person name="Makela M.R."/>
            <person name="Barry K."/>
            <person name="Chovatia M."/>
            <person name="Clum A."/>
            <person name="Daum C."/>
            <person name="Haridas S."/>
            <person name="He G."/>
            <person name="LaButti K."/>
            <person name="Lipzen A."/>
            <person name="Mondo S."/>
            <person name="Riley R."/>
            <person name="Salamov A."/>
            <person name="Simmons B.A."/>
            <person name="Magnuson J.K."/>
            <person name="Henrissat B."/>
            <person name="Mortensen U.H."/>
            <person name="Larsen T.O."/>
            <person name="Devries R.P."/>
            <person name="Grigoriev I.V."/>
            <person name="Machida M."/>
            <person name="Baker S.E."/>
            <person name="Andersen M.R."/>
        </authorList>
    </citation>
    <scope>NUCLEOTIDE SEQUENCE [LARGE SCALE GENOMIC DNA]</scope>
    <source>
        <strain evidence="2 3">CBS 151.66</strain>
    </source>
</reference>
<name>A0A5N5X3X0_9EURO</name>
<evidence type="ECO:0000313" key="3">
    <source>
        <dbReference type="Proteomes" id="UP000326565"/>
    </source>
</evidence>
<evidence type="ECO:0000256" key="1">
    <source>
        <dbReference type="SAM" id="MobiDB-lite"/>
    </source>
</evidence>
<protein>
    <submittedName>
        <fullName evidence="2">Uncharacterized protein</fullName>
    </submittedName>
</protein>
<dbReference type="OrthoDB" id="4167490at2759"/>
<evidence type="ECO:0000313" key="2">
    <source>
        <dbReference type="EMBL" id="KAB8075418.1"/>
    </source>
</evidence>
<accession>A0A5N5X3X0</accession>
<keyword evidence="3" id="KW-1185">Reference proteome</keyword>
<gene>
    <name evidence="2" type="ORF">BDV29DRAFT_171917</name>
</gene>